<dbReference type="Proteomes" id="UP000299102">
    <property type="component" value="Unassembled WGS sequence"/>
</dbReference>
<organism evidence="1 2">
    <name type="scientific">Eumeta variegata</name>
    <name type="common">Bagworm moth</name>
    <name type="synonym">Eumeta japonica</name>
    <dbReference type="NCBI Taxonomy" id="151549"/>
    <lineage>
        <taxon>Eukaryota</taxon>
        <taxon>Metazoa</taxon>
        <taxon>Ecdysozoa</taxon>
        <taxon>Arthropoda</taxon>
        <taxon>Hexapoda</taxon>
        <taxon>Insecta</taxon>
        <taxon>Pterygota</taxon>
        <taxon>Neoptera</taxon>
        <taxon>Endopterygota</taxon>
        <taxon>Lepidoptera</taxon>
        <taxon>Glossata</taxon>
        <taxon>Ditrysia</taxon>
        <taxon>Tineoidea</taxon>
        <taxon>Psychidae</taxon>
        <taxon>Oiketicinae</taxon>
        <taxon>Eumeta</taxon>
    </lineage>
</organism>
<proteinExistence type="predicted"/>
<reference evidence="1 2" key="1">
    <citation type="journal article" date="2019" name="Commun. Biol.">
        <title>The bagworm genome reveals a unique fibroin gene that provides high tensile strength.</title>
        <authorList>
            <person name="Kono N."/>
            <person name="Nakamura H."/>
            <person name="Ohtoshi R."/>
            <person name="Tomita M."/>
            <person name="Numata K."/>
            <person name="Arakawa K."/>
        </authorList>
    </citation>
    <scope>NUCLEOTIDE SEQUENCE [LARGE SCALE GENOMIC DNA]</scope>
</reference>
<dbReference type="Gene3D" id="3.30.160.60">
    <property type="entry name" value="Classic Zinc Finger"/>
    <property type="match status" value="1"/>
</dbReference>
<dbReference type="EMBL" id="BGZK01000178">
    <property type="protein sequence ID" value="GBP26276.1"/>
    <property type="molecule type" value="Genomic_DNA"/>
</dbReference>
<evidence type="ECO:0000313" key="1">
    <source>
        <dbReference type="EMBL" id="GBP26276.1"/>
    </source>
</evidence>
<gene>
    <name evidence="1" type="ORF">EVAR_16130_1</name>
</gene>
<dbReference type="OrthoDB" id="6077919at2759"/>
<dbReference type="AlphaFoldDB" id="A0A4C1UJY9"/>
<comment type="caution">
    <text evidence="1">The sequence shown here is derived from an EMBL/GenBank/DDBJ whole genome shotgun (WGS) entry which is preliminary data.</text>
</comment>
<evidence type="ECO:0000313" key="2">
    <source>
        <dbReference type="Proteomes" id="UP000299102"/>
    </source>
</evidence>
<sequence length="146" mass="16891">MEISCERDLRVSSEATFMSDVRKTDDVLHLVIREPPRDSSIYCVVSHTEFGVRTDVSKIKFKTHIGSKDCKCEHCELNTTRNSDMINRIATCAHENPCKRRHCKHSASRLCTSKIRNHSYIAENRYACEQCEYCTSRRSHLKTHIG</sequence>
<name>A0A4C1UJY9_EUMVA</name>
<accession>A0A4C1UJY9</accession>
<protein>
    <recommendedName>
        <fullName evidence="3">C2H2-type domain-containing protein</fullName>
    </recommendedName>
</protein>
<evidence type="ECO:0008006" key="3">
    <source>
        <dbReference type="Google" id="ProtNLM"/>
    </source>
</evidence>
<keyword evidence="2" id="KW-1185">Reference proteome</keyword>